<dbReference type="EMBL" id="LVVM01003501">
    <property type="protein sequence ID" value="OJA14762.1"/>
    <property type="molecule type" value="Genomic_DNA"/>
</dbReference>
<comment type="caution">
    <text evidence="2">The sequence shown here is derived from an EMBL/GenBank/DDBJ whole genome shotgun (WGS) entry which is preliminary data.</text>
</comment>
<evidence type="ECO:0000313" key="2">
    <source>
        <dbReference type="EMBL" id="OJA14762.1"/>
    </source>
</evidence>
<evidence type="ECO:0000256" key="1">
    <source>
        <dbReference type="SAM" id="MobiDB-lite"/>
    </source>
</evidence>
<accession>A0A1J8QZ50</accession>
<keyword evidence="3" id="KW-1185">Reference proteome</keyword>
<sequence length="41" mass="4726">MPSHPLQDLRNPDEPTELQPRTIRSVEVPTVQDKQALYVAR</sequence>
<organism evidence="2 3">
    <name type="scientific">Rhizopogon vesiculosus</name>
    <dbReference type="NCBI Taxonomy" id="180088"/>
    <lineage>
        <taxon>Eukaryota</taxon>
        <taxon>Fungi</taxon>
        <taxon>Dikarya</taxon>
        <taxon>Basidiomycota</taxon>
        <taxon>Agaricomycotina</taxon>
        <taxon>Agaricomycetes</taxon>
        <taxon>Agaricomycetidae</taxon>
        <taxon>Boletales</taxon>
        <taxon>Suillineae</taxon>
        <taxon>Rhizopogonaceae</taxon>
        <taxon>Rhizopogon</taxon>
    </lineage>
</organism>
<proteinExistence type="predicted"/>
<reference evidence="2 3" key="1">
    <citation type="submission" date="2016-03" db="EMBL/GenBank/DDBJ databases">
        <title>Comparative genomics of the ectomycorrhizal sister species Rhizopogon vinicolor and Rhizopogon vesiculosus (Basidiomycota: Boletales) reveals a divergence of the mating type B locus.</title>
        <authorList>
            <person name="Mujic A.B."/>
            <person name="Kuo A."/>
            <person name="Tritt A."/>
            <person name="Lipzen A."/>
            <person name="Chen C."/>
            <person name="Johnson J."/>
            <person name="Sharma A."/>
            <person name="Barry K."/>
            <person name="Grigoriev I.V."/>
            <person name="Spatafora J.W."/>
        </authorList>
    </citation>
    <scope>NUCLEOTIDE SEQUENCE [LARGE SCALE GENOMIC DNA]</scope>
    <source>
        <strain evidence="2 3">AM-OR11-056</strain>
    </source>
</reference>
<dbReference type="Proteomes" id="UP000183567">
    <property type="component" value="Unassembled WGS sequence"/>
</dbReference>
<name>A0A1J8QZ50_9AGAM</name>
<dbReference type="AlphaFoldDB" id="A0A1J8QZ50"/>
<gene>
    <name evidence="2" type="ORF">AZE42_06233</name>
</gene>
<protein>
    <submittedName>
        <fullName evidence="2">Uncharacterized protein</fullName>
    </submittedName>
</protein>
<evidence type="ECO:0000313" key="3">
    <source>
        <dbReference type="Proteomes" id="UP000183567"/>
    </source>
</evidence>
<feature type="region of interest" description="Disordered" evidence="1">
    <location>
        <begin position="1"/>
        <end position="41"/>
    </location>
</feature>